<evidence type="ECO:0000256" key="1">
    <source>
        <dbReference type="SAM" id="MobiDB-lite"/>
    </source>
</evidence>
<evidence type="ECO:0000259" key="2">
    <source>
        <dbReference type="Pfam" id="PF00882"/>
    </source>
</evidence>
<organism evidence="3 4">
    <name type="scientific">Orbilia brochopaga</name>
    <dbReference type="NCBI Taxonomy" id="3140254"/>
    <lineage>
        <taxon>Eukaryota</taxon>
        <taxon>Fungi</taxon>
        <taxon>Dikarya</taxon>
        <taxon>Ascomycota</taxon>
        <taxon>Pezizomycotina</taxon>
        <taxon>Orbiliomycetes</taxon>
        <taxon>Orbiliales</taxon>
        <taxon>Orbiliaceae</taxon>
        <taxon>Orbilia</taxon>
    </lineage>
</organism>
<feature type="domain" description="Phospholipase C/D" evidence="2">
    <location>
        <begin position="216"/>
        <end position="309"/>
    </location>
</feature>
<feature type="region of interest" description="Disordered" evidence="1">
    <location>
        <begin position="876"/>
        <end position="907"/>
    </location>
</feature>
<keyword evidence="4" id="KW-1185">Reference proteome</keyword>
<reference evidence="3 4" key="1">
    <citation type="submission" date="2019-10" db="EMBL/GenBank/DDBJ databases">
        <authorList>
            <person name="Palmer J.M."/>
        </authorList>
    </citation>
    <scope>NUCLEOTIDE SEQUENCE [LARGE SCALE GENOMIC DNA]</scope>
    <source>
        <strain evidence="3 4">TWF696</strain>
    </source>
</reference>
<dbReference type="InterPro" id="IPR029002">
    <property type="entry name" value="PLPC/GPLD1"/>
</dbReference>
<feature type="region of interest" description="Disordered" evidence="1">
    <location>
        <begin position="346"/>
        <end position="366"/>
    </location>
</feature>
<dbReference type="Proteomes" id="UP001375240">
    <property type="component" value="Unassembled WGS sequence"/>
</dbReference>
<comment type="caution">
    <text evidence="3">The sequence shown here is derived from an EMBL/GenBank/DDBJ whole genome shotgun (WGS) entry which is preliminary data.</text>
</comment>
<dbReference type="Pfam" id="PF00882">
    <property type="entry name" value="Zn_dep_PLPC"/>
    <property type="match status" value="1"/>
</dbReference>
<evidence type="ECO:0000313" key="4">
    <source>
        <dbReference type="Proteomes" id="UP001375240"/>
    </source>
</evidence>
<name>A0AAV9V1W0_9PEZI</name>
<proteinExistence type="predicted"/>
<dbReference type="AlphaFoldDB" id="A0AAV9V1W0"/>
<gene>
    <name evidence="3" type="ORF">TWF696_004725</name>
</gene>
<sequence>MPGPFTHIYTARRAADFLQSESINQNFVRRFDGSLGASQTLDRTLVAELGPAKCGAIMDKWPKFTSVGSIGPDLFFWMQDYNIKAVPCDELMLAMSLLYYLEDQKKLDDPYDGLLTILAEVSGTWSNILRFLVKLHRLWEKFKDVYDATIGPIIDKANQVVDDLTGGLYSALGDAVSQFLNAILTLVQEELFTTADIFNWFSLKMRAGVDEQAFLWSDMTHYRRTSVLPTKLISYARQMMRGEDKQTQEHGEQLLAFGLGWVCHVGADVIAHSFVNEQCGGPFRTHWQRHHLIENHIDAYNYECTNPAKGGLAPDDFVGWQETYPSAADAAIYFATQIPQNIDSLSESQKQGDLRKPLPQGDDYNSKQSRKKLLETNGELPQWLAEALAQALIEVYAEPEEGGDKDLQARLGEGKVPHPQNLKGQTFQNDLKADTGLIAKWLRILGVDNADIALDDLREAIAPDFDMQVPKGFPFPWEIRVTYRFMMSWFKRTYVSSLDFDRPDPPESFTPVGQDYDTGPPDFSGVGEADDPVSKACAAVAALLDWIFKVLGAVAQFLYDVVKTIASAATFPAREAIYYGVTLPLWEATQNMRNVLAHLGYTMPQSEKFANGHLKRPNEIDHSLIRLGHTVDSAFKTALAAAADPLGNLDKDPSLIDVGVRDVLGAPNPWLPVRVNVDRYSSRPRLSSLGVVEYQRPWAFPDRNNCNNIARAANHLEAPLTVAGPYPTGMLPNEFLAINNAASNTARLLFENAGCPHDTDVYTTAFVTHTYSGDKDFGQGRFEGTNPLGDPIIFSTYLIGQIANNPRFLSNYNLDADRGYGYLCWDWQRGPKPKEMSAPTDGRGNEFFPPLTWPEGSEEFRWLWPTVKAYDANQPRIHGPPLKLWYPGRKCREPEDDGGNGDDGGIS</sequence>
<evidence type="ECO:0000313" key="3">
    <source>
        <dbReference type="EMBL" id="KAK6352722.1"/>
    </source>
</evidence>
<dbReference type="EMBL" id="JAVHNQ010000003">
    <property type="protein sequence ID" value="KAK6352722.1"/>
    <property type="molecule type" value="Genomic_DNA"/>
</dbReference>
<accession>A0AAV9V1W0</accession>
<protein>
    <recommendedName>
        <fullName evidence="2">Phospholipase C/D domain-containing protein</fullName>
    </recommendedName>
</protein>